<dbReference type="Gene3D" id="2.40.70.10">
    <property type="entry name" value="Acid Proteases"/>
    <property type="match status" value="1"/>
</dbReference>
<accession>A0ABS5ZIN8</accession>
<dbReference type="PANTHER" id="PTHR38037">
    <property type="entry name" value="ZN_PROTEASE DOMAIN-CONTAINING PROTEIN"/>
    <property type="match status" value="1"/>
</dbReference>
<dbReference type="GO" id="GO:0008233">
    <property type="term" value="F:peptidase activity"/>
    <property type="evidence" value="ECO:0007669"/>
    <property type="project" value="UniProtKB-KW"/>
</dbReference>
<feature type="chain" id="PRO_5045328359" evidence="2">
    <location>
        <begin position="25"/>
        <end position="307"/>
    </location>
</feature>
<feature type="domain" description="Retropepsin-like aspartic endopeptidase" evidence="3">
    <location>
        <begin position="85"/>
        <end position="216"/>
    </location>
</feature>
<dbReference type="InterPro" id="IPR008503">
    <property type="entry name" value="Asp_endopeptidase"/>
</dbReference>
<dbReference type="Pfam" id="PF05618">
    <property type="entry name" value="Zn_protease"/>
    <property type="match status" value="1"/>
</dbReference>
<keyword evidence="5" id="KW-1185">Reference proteome</keyword>
<feature type="region of interest" description="Disordered" evidence="1">
    <location>
        <begin position="41"/>
        <end position="65"/>
    </location>
</feature>
<feature type="compositionally biased region" description="Basic and acidic residues" evidence="1">
    <location>
        <begin position="43"/>
        <end position="58"/>
    </location>
</feature>
<evidence type="ECO:0000313" key="4">
    <source>
        <dbReference type="EMBL" id="MBU2713115.1"/>
    </source>
</evidence>
<dbReference type="GO" id="GO:0006508">
    <property type="term" value="P:proteolysis"/>
    <property type="evidence" value="ECO:0007669"/>
    <property type="project" value="UniProtKB-KW"/>
</dbReference>
<evidence type="ECO:0000259" key="3">
    <source>
        <dbReference type="Pfam" id="PF05618"/>
    </source>
</evidence>
<dbReference type="SUPFAM" id="SSF50630">
    <property type="entry name" value="Acid proteases"/>
    <property type="match status" value="1"/>
</dbReference>
<evidence type="ECO:0000256" key="2">
    <source>
        <dbReference type="SAM" id="SignalP"/>
    </source>
</evidence>
<organism evidence="4 5">
    <name type="scientific">Zooshikella harenae</name>
    <dbReference type="NCBI Taxonomy" id="2827238"/>
    <lineage>
        <taxon>Bacteria</taxon>
        <taxon>Pseudomonadati</taxon>
        <taxon>Pseudomonadota</taxon>
        <taxon>Gammaproteobacteria</taxon>
        <taxon>Oceanospirillales</taxon>
        <taxon>Zooshikellaceae</taxon>
        <taxon>Zooshikella</taxon>
    </lineage>
</organism>
<evidence type="ECO:0000313" key="5">
    <source>
        <dbReference type="Proteomes" id="UP000690515"/>
    </source>
</evidence>
<dbReference type="PANTHER" id="PTHR38037:SF2">
    <property type="entry name" value="ATP-DEPENDENT ZINC PROTEASE DOMAIN-CONTAINING PROTEIN-RELATED"/>
    <property type="match status" value="1"/>
</dbReference>
<dbReference type="InterPro" id="IPR021109">
    <property type="entry name" value="Peptidase_aspartic_dom_sf"/>
</dbReference>
<feature type="compositionally biased region" description="Basic and acidic residues" evidence="1">
    <location>
        <begin position="246"/>
        <end position="255"/>
    </location>
</feature>
<feature type="signal peptide" evidence="2">
    <location>
        <begin position="1"/>
        <end position="24"/>
    </location>
</feature>
<feature type="compositionally biased region" description="Polar residues" evidence="1">
    <location>
        <begin position="222"/>
        <end position="245"/>
    </location>
</feature>
<evidence type="ECO:0000256" key="1">
    <source>
        <dbReference type="SAM" id="MobiDB-lite"/>
    </source>
</evidence>
<feature type="region of interest" description="Disordered" evidence="1">
    <location>
        <begin position="221"/>
        <end position="307"/>
    </location>
</feature>
<comment type="caution">
    <text evidence="4">The sequence shown here is derived from an EMBL/GenBank/DDBJ whole genome shotgun (WGS) entry which is preliminary data.</text>
</comment>
<name>A0ABS5ZIN8_9GAMM</name>
<keyword evidence="4" id="KW-0378">Hydrolase</keyword>
<dbReference type="Proteomes" id="UP000690515">
    <property type="component" value="Unassembled WGS sequence"/>
</dbReference>
<reference evidence="4 5" key="1">
    <citation type="submission" date="2021-04" db="EMBL/GenBank/DDBJ databases">
        <authorList>
            <person name="Pira H."/>
            <person name="Risdian C."/>
            <person name="Wink J."/>
        </authorList>
    </citation>
    <scope>NUCLEOTIDE SEQUENCE [LARGE SCALE GENOMIC DNA]</scope>
    <source>
        <strain evidence="4 5">WH53</strain>
    </source>
</reference>
<feature type="compositionally biased region" description="Low complexity" evidence="1">
    <location>
        <begin position="274"/>
        <end position="288"/>
    </location>
</feature>
<keyword evidence="4" id="KW-0645">Protease</keyword>
<proteinExistence type="predicted"/>
<gene>
    <name evidence="4" type="ORF">KCG35_18780</name>
</gene>
<keyword evidence="2" id="KW-0732">Signal</keyword>
<dbReference type="EMBL" id="JAGSOY010000061">
    <property type="protein sequence ID" value="MBU2713115.1"/>
    <property type="molecule type" value="Genomic_DNA"/>
</dbReference>
<sequence>MRHYQQLTLSLILVLAATTSSANSAEHAIQPVVINMQNCSSEAPEKKDNNSKTDKGKAEQSAQPQKTIVYCPAEKAKDAHGGKYVVGEVEWVTLDPPGVVYKARIDTGATTSSLNAFDITPFERDGVRWVKFKLTDPETNETVEMSRKVARRIRVKQHGTDGHRRYTVKMRVRLGTIDQRIEFSLADRSEYDFPVLIGRNLLKDIAVVDVSKKLSKKPVITENVSDNRNENQTAASQPSSTNESAKQADSKENPKPTKAAPTSTPDDDTKDKSQTTPKPSAKPTPSNKPTKEPKKNSTPDQTANGKP</sequence>
<protein>
    <submittedName>
        <fullName evidence="4">ATP-dependent zinc protease</fullName>
    </submittedName>
</protein>
<dbReference type="RefSeq" id="WP_215821376.1">
    <property type="nucleotide sequence ID" value="NZ_JAGSOY010000061.1"/>
</dbReference>
<feature type="compositionally biased region" description="Polar residues" evidence="1">
    <location>
        <begin position="298"/>
        <end position="307"/>
    </location>
</feature>